<dbReference type="Gene3D" id="3.40.630.30">
    <property type="match status" value="1"/>
</dbReference>
<gene>
    <name evidence="1" type="ORF">ZHAS_00021918</name>
</gene>
<dbReference type="OMA" id="RWERPTS"/>
<reference evidence="2" key="2">
    <citation type="submission" date="2020-05" db="UniProtKB">
        <authorList>
            <consortium name="EnsemblMetazoa"/>
        </authorList>
    </citation>
    <scope>IDENTIFICATION</scope>
</reference>
<evidence type="ECO:0000313" key="3">
    <source>
        <dbReference type="Proteomes" id="UP000030765"/>
    </source>
</evidence>
<proteinExistence type="predicted"/>
<keyword evidence="3" id="KW-1185">Reference proteome</keyword>
<reference evidence="1 3" key="1">
    <citation type="journal article" date="2014" name="BMC Genomics">
        <title>Genome sequence of Anopheles sinensis provides insight into genetics basis of mosquito competence for malaria parasites.</title>
        <authorList>
            <person name="Zhou D."/>
            <person name="Zhang D."/>
            <person name="Ding G."/>
            <person name="Shi L."/>
            <person name="Hou Q."/>
            <person name="Ye Y."/>
            <person name="Xu Y."/>
            <person name="Zhou H."/>
            <person name="Xiong C."/>
            <person name="Li S."/>
            <person name="Yu J."/>
            <person name="Hong S."/>
            <person name="Yu X."/>
            <person name="Zou P."/>
            <person name="Chen C."/>
            <person name="Chang X."/>
            <person name="Wang W."/>
            <person name="Lv Y."/>
            <person name="Sun Y."/>
            <person name="Ma L."/>
            <person name="Shen B."/>
            <person name="Zhu C."/>
        </authorList>
    </citation>
    <scope>NUCLEOTIDE SEQUENCE [LARGE SCALE GENOMIC DNA]</scope>
</reference>
<protein>
    <submittedName>
        <fullName evidence="1">AGAP004529-PA-like protein</fullName>
    </submittedName>
</protein>
<dbReference type="EMBL" id="ATLV01026931">
    <property type="status" value="NOT_ANNOTATED_CDS"/>
    <property type="molecule type" value="Genomic_DNA"/>
</dbReference>
<dbReference type="OrthoDB" id="8113373at2759"/>
<dbReference type="VEuPathDB" id="VectorBase:ASIC021918"/>
<accession>A0A084WTX6</accession>
<dbReference type="Proteomes" id="UP000030765">
    <property type="component" value="Unassembled WGS sequence"/>
</dbReference>
<organism evidence="1">
    <name type="scientific">Anopheles sinensis</name>
    <name type="common">Mosquito</name>
    <dbReference type="NCBI Taxonomy" id="74873"/>
    <lineage>
        <taxon>Eukaryota</taxon>
        <taxon>Metazoa</taxon>
        <taxon>Ecdysozoa</taxon>
        <taxon>Arthropoda</taxon>
        <taxon>Hexapoda</taxon>
        <taxon>Insecta</taxon>
        <taxon>Pterygota</taxon>
        <taxon>Neoptera</taxon>
        <taxon>Endopterygota</taxon>
        <taxon>Diptera</taxon>
        <taxon>Nematocera</taxon>
        <taxon>Culicoidea</taxon>
        <taxon>Culicidae</taxon>
        <taxon>Anophelinae</taxon>
        <taxon>Anopheles</taxon>
    </lineage>
</organism>
<evidence type="ECO:0000313" key="2">
    <source>
        <dbReference type="EnsemblMetazoa" id="ASIC021918-PA"/>
    </source>
</evidence>
<sequence length="154" mass="17386">MRWERPTSVQYPNVWWTFEAPSPDRDDGRSQQNPDEKRRLASSLSGRNVCTDCTVACYKEDSKKLVAANLLSVKQVNSKEDGSTMRYGVENYLAVYGLKVNSRYRSRGIATQILKTRVPFCKTFGMRLTSNSFSPIASEVSAAKAGFKTNPEMR</sequence>
<name>A0A084WTX6_ANOSI</name>
<dbReference type="VEuPathDB" id="VectorBase:ASIS015323"/>
<dbReference type="AlphaFoldDB" id="A0A084WTX6"/>
<dbReference type="EnsemblMetazoa" id="ASIC021918-RA">
    <property type="protein sequence ID" value="ASIC021918-PA"/>
    <property type="gene ID" value="ASIC021918"/>
</dbReference>
<dbReference type="EMBL" id="KE525420">
    <property type="protein sequence ID" value="KFB53670.1"/>
    <property type="molecule type" value="Genomic_DNA"/>
</dbReference>
<evidence type="ECO:0000313" key="1">
    <source>
        <dbReference type="EMBL" id="KFB53670.1"/>
    </source>
</evidence>